<reference evidence="2" key="1">
    <citation type="journal article" date="2016" name="Nature">
        <title>Genome evolution in the allotetraploid frog Xenopus laevis.</title>
        <authorList>
            <person name="Session A.M."/>
            <person name="Uno Y."/>
            <person name="Kwon T."/>
            <person name="Chapman J.A."/>
            <person name="Toyoda A."/>
            <person name="Takahashi S."/>
            <person name="Fukui A."/>
            <person name="Hikosaka A."/>
            <person name="Suzuki A."/>
            <person name="Kondo M."/>
            <person name="van Heeringen S.J."/>
            <person name="Quigley I."/>
            <person name="Heinz S."/>
            <person name="Ogino H."/>
            <person name="Ochi H."/>
            <person name="Hellsten U."/>
            <person name="Lyons J.B."/>
            <person name="Simakov O."/>
            <person name="Putnam N."/>
            <person name="Stites J."/>
            <person name="Kuroki Y."/>
            <person name="Tanaka T."/>
            <person name="Michiue T."/>
            <person name="Watanabe M."/>
            <person name="Bogdanovic O."/>
            <person name="Lister R."/>
            <person name="Georgiou G."/>
            <person name="Paranjpe S.S."/>
            <person name="van Kruijsbergen I."/>
            <person name="Shu S."/>
            <person name="Carlson J."/>
            <person name="Kinoshita T."/>
            <person name="Ohta Y."/>
            <person name="Mawaribuchi S."/>
            <person name="Jenkins J."/>
            <person name="Grimwood J."/>
            <person name="Schmutz J."/>
            <person name="Mitros T."/>
            <person name="Mozaffari S.V."/>
            <person name="Suzuki Y."/>
            <person name="Haramoto Y."/>
            <person name="Yamamoto T.S."/>
            <person name="Takagi C."/>
            <person name="Heald R."/>
            <person name="Miller K."/>
            <person name="Haudenschild C."/>
            <person name="Kitzman J."/>
            <person name="Nakayama T."/>
            <person name="Izutsu Y."/>
            <person name="Robert J."/>
            <person name="Fortriede J."/>
            <person name="Burns K."/>
            <person name="Lotay V."/>
            <person name="Karimi K."/>
            <person name="Yasuoka Y."/>
            <person name="Dichmann D.S."/>
            <person name="Flajnik M.F."/>
            <person name="Houston D.W."/>
            <person name="Shendure J."/>
            <person name="DuPasquier L."/>
            <person name="Vize P.D."/>
            <person name="Zorn A.M."/>
            <person name="Ito M."/>
            <person name="Marcotte E.M."/>
            <person name="Wallingford J.B."/>
            <person name="Ito Y."/>
            <person name="Asashima M."/>
            <person name="Ueno N."/>
            <person name="Matsuda Y."/>
            <person name="Veenstra G.J."/>
            <person name="Fujiyama A."/>
            <person name="Harland R.M."/>
            <person name="Taira M."/>
            <person name="Rokhsar D.S."/>
        </authorList>
    </citation>
    <scope>NUCLEOTIDE SEQUENCE [LARGE SCALE GENOMIC DNA]</scope>
    <source>
        <strain evidence="2">J</strain>
    </source>
</reference>
<evidence type="ECO:0000313" key="2">
    <source>
        <dbReference type="Proteomes" id="UP000694892"/>
    </source>
</evidence>
<organism evidence="1 2">
    <name type="scientific">Xenopus laevis</name>
    <name type="common">African clawed frog</name>
    <dbReference type="NCBI Taxonomy" id="8355"/>
    <lineage>
        <taxon>Eukaryota</taxon>
        <taxon>Metazoa</taxon>
        <taxon>Chordata</taxon>
        <taxon>Craniata</taxon>
        <taxon>Vertebrata</taxon>
        <taxon>Euteleostomi</taxon>
        <taxon>Amphibia</taxon>
        <taxon>Batrachia</taxon>
        <taxon>Anura</taxon>
        <taxon>Pipoidea</taxon>
        <taxon>Pipidae</taxon>
        <taxon>Xenopodinae</taxon>
        <taxon>Xenopus</taxon>
        <taxon>Xenopus</taxon>
    </lineage>
</organism>
<proteinExistence type="predicted"/>
<accession>A0A974DKH8</accession>
<evidence type="ECO:0000313" key="1">
    <source>
        <dbReference type="EMBL" id="OCT93367.1"/>
    </source>
</evidence>
<sequence>MIPSSIKTGISPTSHITEIAELALCPVQNSLCLSGWQMATCRSRDIMARLYGVTRNEAVQKLPMAQHIGTGMQRLLLVAIKRTHEMERNNVSLISMWAKRT</sequence>
<protein>
    <submittedName>
        <fullName evidence="1">Uncharacterized protein</fullName>
    </submittedName>
</protein>
<name>A0A974DKH8_XENLA</name>
<dbReference type="AlphaFoldDB" id="A0A974DKH8"/>
<dbReference type="EMBL" id="CM004469">
    <property type="protein sequence ID" value="OCT93367.1"/>
    <property type="molecule type" value="Genomic_DNA"/>
</dbReference>
<dbReference type="Proteomes" id="UP000694892">
    <property type="component" value="Chromosome 2S"/>
</dbReference>
<gene>
    <name evidence="1" type="ORF">XELAEV_18016436mg</name>
</gene>